<protein>
    <submittedName>
        <fullName evidence="2">Uncharacterized protein</fullName>
    </submittedName>
</protein>
<feature type="region of interest" description="Disordered" evidence="1">
    <location>
        <begin position="78"/>
        <end position="102"/>
    </location>
</feature>
<dbReference type="EMBL" id="JBEXAC010000002">
    <property type="protein sequence ID" value="MET7000686.1"/>
    <property type="molecule type" value="Genomic_DNA"/>
</dbReference>
<gene>
    <name evidence="2" type="ORF">ABR189_25100</name>
</gene>
<proteinExistence type="predicted"/>
<dbReference type="RefSeq" id="WP_354663239.1">
    <property type="nucleotide sequence ID" value="NZ_JBEXAC010000002.1"/>
</dbReference>
<accession>A0ABV2TCD6</accession>
<comment type="caution">
    <text evidence="2">The sequence shown here is derived from an EMBL/GenBank/DDBJ whole genome shotgun (WGS) entry which is preliminary data.</text>
</comment>
<reference evidence="2 3" key="1">
    <citation type="submission" date="2024-06" db="EMBL/GenBank/DDBJ databases">
        <title>Chitinophaga defluvii sp. nov., isolated from municipal sewage.</title>
        <authorList>
            <person name="Zhang L."/>
        </authorList>
    </citation>
    <scope>NUCLEOTIDE SEQUENCE [LARGE SCALE GENOMIC DNA]</scope>
    <source>
        <strain evidence="2 3">H8</strain>
    </source>
</reference>
<evidence type="ECO:0000313" key="2">
    <source>
        <dbReference type="EMBL" id="MET7000686.1"/>
    </source>
</evidence>
<sequence length="102" mass="11563">MCPTPINEDHLKFLVRKVLHKWAYESSEELTTKELCTMVKQEIALSGAHPYDLDTKVTKIFHSIATLNGNHPDSFDPQIGPIIKGKVQSTPKDWGRPLNHKT</sequence>
<dbReference type="Proteomes" id="UP001549749">
    <property type="component" value="Unassembled WGS sequence"/>
</dbReference>
<evidence type="ECO:0000256" key="1">
    <source>
        <dbReference type="SAM" id="MobiDB-lite"/>
    </source>
</evidence>
<name>A0ABV2TCD6_9BACT</name>
<evidence type="ECO:0000313" key="3">
    <source>
        <dbReference type="Proteomes" id="UP001549749"/>
    </source>
</evidence>
<keyword evidence="3" id="KW-1185">Reference proteome</keyword>
<organism evidence="2 3">
    <name type="scientific">Chitinophaga defluvii</name>
    <dbReference type="NCBI Taxonomy" id="3163343"/>
    <lineage>
        <taxon>Bacteria</taxon>
        <taxon>Pseudomonadati</taxon>
        <taxon>Bacteroidota</taxon>
        <taxon>Chitinophagia</taxon>
        <taxon>Chitinophagales</taxon>
        <taxon>Chitinophagaceae</taxon>
        <taxon>Chitinophaga</taxon>
    </lineage>
</organism>